<comment type="caution">
    <text evidence="3">The sequence shown here is derived from an EMBL/GenBank/DDBJ whole genome shotgun (WGS) entry which is preliminary data.</text>
</comment>
<dbReference type="AlphaFoldDB" id="A0A1C2ISD4"/>
<evidence type="ECO:0000256" key="1">
    <source>
        <dbReference type="SAM" id="MobiDB-lite"/>
    </source>
</evidence>
<feature type="compositionally biased region" description="Low complexity" evidence="1">
    <location>
        <begin position="479"/>
        <end position="490"/>
    </location>
</feature>
<dbReference type="PANTHER" id="PTHR30121">
    <property type="entry name" value="UNCHARACTERIZED PROTEIN YJGR-RELATED"/>
    <property type="match status" value="1"/>
</dbReference>
<feature type="domain" description="TraD/TraG TraM recognition site" evidence="2">
    <location>
        <begin position="388"/>
        <end position="487"/>
    </location>
</feature>
<feature type="region of interest" description="Disordered" evidence="1">
    <location>
        <begin position="479"/>
        <end position="507"/>
    </location>
</feature>
<gene>
    <name evidence="3" type="ORF">A6M23_14805</name>
</gene>
<dbReference type="InterPro" id="IPR051162">
    <property type="entry name" value="T4SS_component"/>
</dbReference>
<name>A0A1C2ISD4_ACITH</name>
<protein>
    <recommendedName>
        <fullName evidence="2">TraD/TraG TraM recognition site domain-containing protein</fullName>
    </recommendedName>
</protein>
<accession>A0A1C2ISD4</accession>
<dbReference type="Pfam" id="PF12696">
    <property type="entry name" value="TraG-D_C"/>
    <property type="match status" value="1"/>
</dbReference>
<organism evidence="3 4">
    <name type="scientific">Acidithiobacillus thiooxidans</name>
    <name type="common">Thiobacillus thiooxidans</name>
    <dbReference type="NCBI Taxonomy" id="930"/>
    <lineage>
        <taxon>Bacteria</taxon>
        <taxon>Pseudomonadati</taxon>
        <taxon>Pseudomonadota</taxon>
        <taxon>Acidithiobacillia</taxon>
        <taxon>Acidithiobacillales</taxon>
        <taxon>Acidithiobacillaceae</taxon>
        <taxon>Acidithiobacillus</taxon>
    </lineage>
</organism>
<dbReference type="Proteomes" id="UP000095008">
    <property type="component" value="Unassembled WGS sequence"/>
</dbReference>
<keyword evidence="4" id="KW-1185">Reference proteome</keyword>
<evidence type="ECO:0000313" key="3">
    <source>
        <dbReference type="EMBL" id="OCX69907.1"/>
    </source>
</evidence>
<proteinExistence type="predicted"/>
<evidence type="ECO:0000259" key="2">
    <source>
        <dbReference type="Pfam" id="PF12696"/>
    </source>
</evidence>
<dbReference type="PANTHER" id="PTHR30121:SF6">
    <property type="entry name" value="SLR6007 PROTEIN"/>
    <property type="match status" value="1"/>
</dbReference>
<sequence>MREKLKLGGSKDTSALLGLAGSIWACGPYIMGGPLWQTATGVATLFAGMHLSHRLHRWHEGGEHVIKSPVDLPSDLPILKVSHDECPEDAVLLGYLTDSGEPLWLPTIGEGYRKENPPNDHLLIMGMSGVGKTVAASGMMNQQIGNGGGVIFADGKIDSDNITLLWQLLRWWGREDDLVVINPGDPSFSSKYNPILYGDADEVASRIMSMVPTAGNSAGADFYRKSATQALSAIIAALQRGGYAYTPADLSLLLMSPSELDKLPNLPGIRGTNEGRVAALFINRFRVPNRAGGTMIDVQKVKELFGGMGGRLGLMGSGKFGEIANTTRPDVNLYECIMQNKVVYLPLPTMGKEETASDFAKMFIGDYRTAVSWIQTLPKRMRPNPSTLVFLDEPGSYLSENWDRLFEQARSARQRLILSPQTKANLDTVSETLFDKVAGNCATKVLFQIGAQDTAEFGADLIGMKLGVLKTLSESSSDSASEASTDVVGSGAAGAGAGTTEGERQQEMYKVTPDDLKALGKGECIVSWGGKQFFHVKAPMITYSDEFQTWAGKPRLYVPENPKRPRPYRSDYGIFERLESVIKADQEYIQAQNPPKKETKKEGGDKRQNKDWDRAS</sequence>
<reference evidence="3" key="1">
    <citation type="journal article" date="2016" name="Int. J. Mol. Sci.">
        <title>Comparative genomics of the extreme acidophile Acidithiobacillus thiooxidans reveals intraspecific divergence and niche adaptation.</title>
        <authorList>
            <person name="Zhang X."/>
            <person name="Feng X."/>
            <person name="Tao J."/>
            <person name="Ma L."/>
            <person name="Xiao Y."/>
            <person name="Liang Y."/>
            <person name="Liu X."/>
            <person name="Yin H."/>
        </authorList>
    </citation>
    <scope>NUCLEOTIDE SEQUENCE [LARGE SCALE GENOMIC DNA]</scope>
    <source>
        <strain evidence="3">DXS-W</strain>
    </source>
</reference>
<dbReference type="InterPro" id="IPR027417">
    <property type="entry name" value="P-loop_NTPase"/>
</dbReference>
<feature type="region of interest" description="Disordered" evidence="1">
    <location>
        <begin position="585"/>
        <end position="616"/>
    </location>
</feature>
<dbReference type="OrthoDB" id="7817736at2"/>
<dbReference type="EMBL" id="LWRY01000187">
    <property type="protein sequence ID" value="OCX69907.1"/>
    <property type="molecule type" value="Genomic_DNA"/>
</dbReference>
<dbReference type="SUPFAM" id="SSF52540">
    <property type="entry name" value="P-loop containing nucleoside triphosphate hydrolases"/>
    <property type="match status" value="1"/>
</dbReference>
<dbReference type="RefSeq" id="WP_065975030.1">
    <property type="nucleotide sequence ID" value="NZ_LWRY01000187.1"/>
</dbReference>
<dbReference type="InterPro" id="IPR032689">
    <property type="entry name" value="TraG-D_C"/>
</dbReference>
<evidence type="ECO:0000313" key="4">
    <source>
        <dbReference type="Proteomes" id="UP000095008"/>
    </source>
</evidence>
<dbReference type="Gene3D" id="3.40.50.300">
    <property type="entry name" value="P-loop containing nucleotide triphosphate hydrolases"/>
    <property type="match status" value="2"/>
</dbReference>
<feature type="compositionally biased region" description="Basic and acidic residues" evidence="1">
    <location>
        <begin position="595"/>
        <end position="616"/>
    </location>
</feature>